<dbReference type="SUPFAM" id="SSF54909">
    <property type="entry name" value="Dimeric alpha+beta barrel"/>
    <property type="match status" value="1"/>
</dbReference>
<reference evidence="3" key="1">
    <citation type="submission" date="2018-05" db="EMBL/GenBank/DDBJ databases">
        <authorList>
            <person name="Lanie J.A."/>
            <person name="Ng W.-L."/>
            <person name="Kazmierczak K.M."/>
            <person name="Andrzejewski T.M."/>
            <person name="Davidsen T.M."/>
            <person name="Wayne K.J."/>
            <person name="Tettelin H."/>
            <person name="Glass J.I."/>
            <person name="Rusch D."/>
            <person name="Podicherti R."/>
            <person name="Tsui H.-C.T."/>
            <person name="Winkler M.E."/>
        </authorList>
    </citation>
    <scope>NUCLEOTIDE SEQUENCE</scope>
</reference>
<accession>A0A383DKR3</accession>
<comment type="subunit">
    <text evidence="1">Homodimer.</text>
</comment>
<dbReference type="PANTHER" id="PTHR33178">
    <property type="match status" value="1"/>
</dbReference>
<gene>
    <name evidence="3" type="ORF">METZ01_LOCUS497699</name>
</gene>
<sequence length="129" mass="14819">MMHLASLTRKLMFLPNACTNTIALRIVTAMFSHVVIFWTQTDVPNATEQLLAGAEKYLKPCPGVLHYHCGRMADSHRDVVDQSYQVALNLVFEDRAAQDDYQTHPLHVEFVEKIFKTCCERVVVYDFEN</sequence>
<dbReference type="SMART" id="SM00886">
    <property type="entry name" value="Dabb"/>
    <property type="match status" value="1"/>
</dbReference>
<dbReference type="PANTHER" id="PTHR33178:SF10">
    <property type="entry name" value="STRESS-RESPONSE A_B BARREL DOMAIN-CONTAINING PROTEIN"/>
    <property type="match status" value="1"/>
</dbReference>
<name>A0A383DKR3_9ZZZZ</name>
<dbReference type="InterPro" id="IPR011008">
    <property type="entry name" value="Dimeric_a/b-barrel"/>
</dbReference>
<dbReference type="EMBL" id="UINC01218002">
    <property type="protein sequence ID" value="SVE44845.1"/>
    <property type="molecule type" value="Genomic_DNA"/>
</dbReference>
<evidence type="ECO:0000259" key="2">
    <source>
        <dbReference type="PROSITE" id="PS51502"/>
    </source>
</evidence>
<dbReference type="PROSITE" id="PS51502">
    <property type="entry name" value="S_R_A_B_BARREL"/>
    <property type="match status" value="1"/>
</dbReference>
<protein>
    <recommendedName>
        <fullName evidence="2">Stress-response A/B barrel domain-containing protein</fullName>
    </recommendedName>
</protein>
<evidence type="ECO:0000313" key="3">
    <source>
        <dbReference type="EMBL" id="SVE44845.1"/>
    </source>
</evidence>
<dbReference type="Gene3D" id="3.30.70.100">
    <property type="match status" value="1"/>
</dbReference>
<dbReference type="Pfam" id="PF07876">
    <property type="entry name" value="Dabb"/>
    <property type="match status" value="1"/>
</dbReference>
<evidence type="ECO:0000256" key="1">
    <source>
        <dbReference type="ARBA" id="ARBA00011738"/>
    </source>
</evidence>
<dbReference type="AlphaFoldDB" id="A0A383DKR3"/>
<proteinExistence type="predicted"/>
<feature type="domain" description="Stress-response A/B barrel" evidence="2">
    <location>
        <begin position="31"/>
        <end position="127"/>
    </location>
</feature>
<dbReference type="InterPro" id="IPR044662">
    <property type="entry name" value="HS1/DABB1-like"/>
</dbReference>
<organism evidence="3">
    <name type="scientific">marine metagenome</name>
    <dbReference type="NCBI Taxonomy" id="408172"/>
    <lineage>
        <taxon>unclassified sequences</taxon>
        <taxon>metagenomes</taxon>
        <taxon>ecological metagenomes</taxon>
    </lineage>
</organism>
<dbReference type="InterPro" id="IPR013097">
    <property type="entry name" value="Dabb"/>
</dbReference>